<feature type="transmembrane region" description="Helical" evidence="5">
    <location>
        <begin position="311"/>
        <end position="332"/>
    </location>
</feature>
<feature type="transmembrane region" description="Helical" evidence="5">
    <location>
        <begin position="36"/>
        <end position="61"/>
    </location>
</feature>
<feature type="domain" description="Sodium/calcium exchanger membrane region" evidence="6">
    <location>
        <begin position="2"/>
        <end position="147"/>
    </location>
</feature>
<evidence type="ECO:0000313" key="8">
    <source>
        <dbReference type="Proteomes" id="UP000095255"/>
    </source>
</evidence>
<dbReference type="GO" id="GO:0005262">
    <property type="term" value="F:calcium channel activity"/>
    <property type="evidence" value="ECO:0007669"/>
    <property type="project" value="TreeGrafter"/>
</dbReference>
<gene>
    <name evidence="7" type="ORF">BHU72_13775</name>
</gene>
<dbReference type="EMBL" id="MJAT01000005">
    <property type="protein sequence ID" value="OEH86290.1"/>
    <property type="molecule type" value="Genomic_DNA"/>
</dbReference>
<proteinExistence type="predicted"/>
<dbReference type="AlphaFoldDB" id="A0A1E5L816"/>
<keyword evidence="2 5" id="KW-0812">Transmembrane</keyword>
<feature type="transmembrane region" description="Helical" evidence="5">
    <location>
        <begin position="184"/>
        <end position="206"/>
    </location>
</feature>
<dbReference type="GO" id="GO:0008273">
    <property type="term" value="F:calcium, potassium:sodium antiporter activity"/>
    <property type="evidence" value="ECO:0007669"/>
    <property type="project" value="TreeGrafter"/>
</dbReference>
<keyword evidence="8" id="KW-1185">Reference proteome</keyword>
<feature type="transmembrane region" description="Helical" evidence="5">
    <location>
        <begin position="128"/>
        <end position="149"/>
    </location>
</feature>
<feature type="transmembrane region" description="Helical" evidence="5">
    <location>
        <begin position="6"/>
        <end position="24"/>
    </location>
</feature>
<feature type="transmembrane region" description="Helical" evidence="5">
    <location>
        <begin position="283"/>
        <end position="304"/>
    </location>
</feature>
<dbReference type="PANTHER" id="PTHR10846:SF8">
    <property type="entry name" value="INNER MEMBRANE PROTEIN YRBG"/>
    <property type="match status" value="1"/>
</dbReference>
<evidence type="ECO:0000256" key="4">
    <source>
        <dbReference type="ARBA" id="ARBA00023136"/>
    </source>
</evidence>
<protein>
    <submittedName>
        <fullName evidence="7">Cation transporter</fullName>
    </submittedName>
</protein>
<evidence type="ECO:0000313" key="7">
    <source>
        <dbReference type="EMBL" id="OEH86290.1"/>
    </source>
</evidence>
<feature type="transmembrane region" description="Helical" evidence="5">
    <location>
        <begin position="67"/>
        <end position="88"/>
    </location>
</feature>
<feature type="transmembrane region" description="Helical" evidence="5">
    <location>
        <begin position="100"/>
        <end position="122"/>
    </location>
</feature>
<reference evidence="7 8" key="1">
    <citation type="submission" date="2016-09" db="EMBL/GenBank/DDBJ databases">
        <title>Desulfuribacillus arsenicus sp. nov., an obligately anaerobic, dissimilatory arsenic- and antimonate-reducing bacterium isolated from anoxic sediments.</title>
        <authorList>
            <person name="Abin C.A."/>
            <person name="Hollibaugh J.T."/>
        </authorList>
    </citation>
    <scope>NUCLEOTIDE SEQUENCE [LARGE SCALE GENOMIC DNA]</scope>
    <source>
        <strain evidence="7 8">MLFW-2</strain>
    </source>
</reference>
<comment type="subcellular location">
    <subcellularLocation>
        <location evidence="1">Membrane</location>
        <topology evidence="1">Multi-pass membrane protein</topology>
    </subcellularLocation>
</comment>
<dbReference type="STRING" id="1390249.BHU72_13775"/>
<evidence type="ECO:0000259" key="6">
    <source>
        <dbReference type="Pfam" id="PF01699"/>
    </source>
</evidence>
<dbReference type="OrthoDB" id="9794225at2"/>
<sequence>MVFVYFLIASIVTVYSAMKLSNYADVLSEKTSFGGLLIGTVLLAAATSLPEVTTTISAIVIDNPDIAIANVLGSNIFNVLVIAVFDILFRRKRLFLLASYTHRITATLGIVLTIIVMVAMLLDTTYQLIGIGLSSILLVIVYGLGMWVISKINIQVKSHILQEEIQAESKITEPKVADISVRQAVIGFAVFSLVILVSGSALAILGDKIAIITGLGSTFVGSFLIAATTSLPEVVSVYAALKLSNVNLALGAVLGSNIFNMLIIAFADLVYRHGSILGAIDPIQFVTAFGGAVMALLLLVTLFYRKAKNLWVYSIPPTIIVITYFIVTFIIFTQ</sequence>
<evidence type="ECO:0000256" key="5">
    <source>
        <dbReference type="SAM" id="Phobius"/>
    </source>
</evidence>
<dbReference type="InterPro" id="IPR044880">
    <property type="entry name" value="NCX_ion-bd_dom_sf"/>
</dbReference>
<evidence type="ECO:0000256" key="3">
    <source>
        <dbReference type="ARBA" id="ARBA00022989"/>
    </source>
</evidence>
<keyword evidence="3 5" id="KW-1133">Transmembrane helix</keyword>
<feature type="transmembrane region" description="Helical" evidence="5">
    <location>
        <begin position="248"/>
        <end position="271"/>
    </location>
</feature>
<dbReference type="InterPro" id="IPR004837">
    <property type="entry name" value="NaCa_Exmemb"/>
</dbReference>
<feature type="transmembrane region" description="Helical" evidence="5">
    <location>
        <begin position="218"/>
        <end position="241"/>
    </location>
</feature>
<dbReference type="GO" id="GO:0005886">
    <property type="term" value="C:plasma membrane"/>
    <property type="evidence" value="ECO:0007669"/>
    <property type="project" value="TreeGrafter"/>
</dbReference>
<evidence type="ECO:0000256" key="2">
    <source>
        <dbReference type="ARBA" id="ARBA00022692"/>
    </source>
</evidence>
<dbReference type="Pfam" id="PF01699">
    <property type="entry name" value="Na_Ca_ex"/>
    <property type="match status" value="2"/>
</dbReference>
<organism evidence="7 8">
    <name type="scientific">Desulfuribacillus stibiiarsenatis</name>
    <dbReference type="NCBI Taxonomy" id="1390249"/>
    <lineage>
        <taxon>Bacteria</taxon>
        <taxon>Bacillati</taxon>
        <taxon>Bacillota</taxon>
        <taxon>Desulfuribacillia</taxon>
        <taxon>Desulfuribacillales</taxon>
        <taxon>Desulfuribacillaceae</taxon>
        <taxon>Desulfuribacillus</taxon>
    </lineage>
</organism>
<comment type="caution">
    <text evidence="7">The sequence shown here is derived from an EMBL/GenBank/DDBJ whole genome shotgun (WGS) entry which is preliminary data.</text>
</comment>
<name>A0A1E5L816_9FIRM</name>
<feature type="domain" description="Sodium/calcium exchanger membrane region" evidence="6">
    <location>
        <begin position="184"/>
        <end position="332"/>
    </location>
</feature>
<evidence type="ECO:0000256" key="1">
    <source>
        <dbReference type="ARBA" id="ARBA00004141"/>
    </source>
</evidence>
<dbReference type="Gene3D" id="1.20.1420.30">
    <property type="entry name" value="NCX, central ion-binding region"/>
    <property type="match status" value="1"/>
</dbReference>
<accession>A0A1E5L816</accession>
<dbReference type="InterPro" id="IPR004481">
    <property type="entry name" value="K/Na/Ca-exchanger"/>
</dbReference>
<dbReference type="GO" id="GO:0006874">
    <property type="term" value="P:intracellular calcium ion homeostasis"/>
    <property type="evidence" value="ECO:0007669"/>
    <property type="project" value="TreeGrafter"/>
</dbReference>
<dbReference type="Proteomes" id="UP000095255">
    <property type="component" value="Unassembled WGS sequence"/>
</dbReference>
<dbReference type="PANTHER" id="PTHR10846">
    <property type="entry name" value="SODIUM/POTASSIUM/CALCIUM EXCHANGER"/>
    <property type="match status" value="1"/>
</dbReference>
<dbReference type="RefSeq" id="WP_069701269.1">
    <property type="nucleotide sequence ID" value="NZ_MJAT01000005.1"/>
</dbReference>
<keyword evidence="4 5" id="KW-0472">Membrane</keyword>